<feature type="active site" description="Proton acceptor" evidence="9">
    <location>
        <position position="8"/>
    </location>
</feature>
<accession>A0A8J2UB37</accession>
<evidence type="ECO:0000256" key="3">
    <source>
        <dbReference type="ARBA" id="ARBA00005133"/>
    </source>
</evidence>
<dbReference type="UniPathway" id="UPA00031">
    <property type="reaction ID" value="UER00009"/>
</dbReference>
<dbReference type="InterPro" id="IPR006062">
    <property type="entry name" value="His_biosynth"/>
</dbReference>
<evidence type="ECO:0000256" key="9">
    <source>
        <dbReference type="HAMAP-Rule" id="MF_01014"/>
    </source>
</evidence>
<name>A0A8J2UB37_9BACT</name>
<dbReference type="EC" id="5.3.1.16" evidence="9 11"/>
<dbReference type="AlphaFoldDB" id="A0A8J2UB37"/>
<keyword evidence="7 9" id="KW-0368">Histidine biosynthesis</keyword>
<reference evidence="12" key="2">
    <citation type="submission" date="2020-09" db="EMBL/GenBank/DDBJ databases">
        <authorList>
            <person name="Sun Q."/>
            <person name="Zhou Y."/>
        </authorList>
    </citation>
    <scope>NUCLEOTIDE SEQUENCE</scope>
    <source>
        <strain evidence="12">CGMCC 1.15448</strain>
    </source>
</reference>
<reference evidence="12" key="1">
    <citation type="journal article" date="2014" name="Int. J. Syst. Evol. Microbiol.">
        <title>Complete genome sequence of Corynebacterium casei LMG S-19264T (=DSM 44701T), isolated from a smear-ripened cheese.</title>
        <authorList>
            <consortium name="US DOE Joint Genome Institute (JGI-PGF)"/>
            <person name="Walter F."/>
            <person name="Albersmeier A."/>
            <person name="Kalinowski J."/>
            <person name="Ruckert C."/>
        </authorList>
    </citation>
    <scope>NUCLEOTIDE SEQUENCE</scope>
    <source>
        <strain evidence="12">CGMCC 1.15448</strain>
    </source>
</reference>
<sequence>MEIIPAIDIIDGKCVRLTQGDYSQKKVYNEHPLEVAKAFEDAGLRRLHLVDLDGAKAGAVKNWKVLETLAGKTGLVIDFGGGIKTAADVEIVFDSGAALATVGSIAVKDGPLFVSWLSAYGAERFLLGADVKDEKIAVSGWQETTDRWVYDFIAEYLDKGVRQVFCTDVSKDGLLQGPALELYRNIVGKFPELHFIASGGVSGMDDVRRLEEVGCKGVIIGKAIYEGRITLKELC</sequence>
<evidence type="ECO:0000256" key="1">
    <source>
        <dbReference type="ARBA" id="ARBA00000901"/>
    </source>
</evidence>
<dbReference type="InterPro" id="IPR044524">
    <property type="entry name" value="Isoase_HisA-like"/>
</dbReference>
<organism evidence="12 13">
    <name type="scientific">Puia dinghuensis</name>
    <dbReference type="NCBI Taxonomy" id="1792502"/>
    <lineage>
        <taxon>Bacteria</taxon>
        <taxon>Pseudomonadati</taxon>
        <taxon>Bacteroidota</taxon>
        <taxon>Chitinophagia</taxon>
        <taxon>Chitinophagales</taxon>
        <taxon>Chitinophagaceae</taxon>
        <taxon>Puia</taxon>
    </lineage>
</organism>
<evidence type="ECO:0000256" key="2">
    <source>
        <dbReference type="ARBA" id="ARBA00004496"/>
    </source>
</evidence>
<evidence type="ECO:0000256" key="4">
    <source>
        <dbReference type="ARBA" id="ARBA00009667"/>
    </source>
</evidence>
<gene>
    <name evidence="9 12" type="primary">hisA</name>
    <name evidence="12" type="ORF">GCM10011511_13170</name>
</gene>
<dbReference type="Proteomes" id="UP000607559">
    <property type="component" value="Unassembled WGS sequence"/>
</dbReference>
<evidence type="ECO:0000313" key="12">
    <source>
        <dbReference type="EMBL" id="GGA91209.1"/>
    </source>
</evidence>
<dbReference type="SUPFAM" id="SSF51366">
    <property type="entry name" value="Ribulose-phoshate binding barrel"/>
    <property type="match status" value="1"/>
</dbReference>
<evidence type="ECO:0000256" key="10">
    <source>
        <dbReference type="RuleBase" id="RU003657"/>
    </source>
</evidence>
<dbReference type="RefSeq" id="WP_188929751.1">
    <property type="nucleotide sequence ID" value="NZ_BMJC01000001.1"/>
</dbReference>
<dbReference type="InterPro" id="IPR011060">
    <property type="entry name" value="RibuloseP-bd_barrel"/>
</dbReference>
<evidence type="ECO:0000256" key="7">
    <source>
        <dbReference type="ARBA" id="ARBA00023102"/>
    </source>
</evidence>
<dbReference type="GO" id="GO:0005737">
    <property type="term" value="C:cytoplasm"/>
    <property type="evidence" value="ECO:0007669"/>
    <property type="project" value="UniProtKB-SubCell"/>
</dbReference>
<dbReference type="GO" id="GO:0000162">
    <property type="term" value="P:L-tryptophan biosynthetic process"/>
    <property type="evidence" value="ECO:0007669"/>
    <property type="project" value="TreeGrafter"/>
</dbReference>
<evidence type="ECO:0000256" key="5">
    <source>
        <dbReference type="ARBA" id="ARBA00022490"/>
    </source>
</evidence>
<dbReference type="CDD" id="cd04732">
    <property type="entry name" value="HisA"/>
    <property type="match status" value="1"/>
</dbReference>
<dbReference type="PANTHER" id="PTHR43090">
    <property type="entry name" value="1-(5-PHOSPHORIBOSYL)-5-[(5-PHOSPHORIBOSYLAMINO)METHYLIDENEAMINO] IMIDAZOLE-4-CARBOXAMIDE ISOMERASE"/>
    <property type="match status" value="1"/>
</dbReference>
<dbReference type="Pfam" id="PF00977">
    <property type="entry name" value="His_biosynth"/>
    <property type="match status" value="1"/>
</dbReference>
<dbReference type="InterPro" id="IPR006063">
    <property type="entry name" value="HisA_bact_arch"/>
</dbReference>
<comment type="caution">
    <text evidence="12">The sequence shown here is derived from an EMBL/GenBank/DDBJ whole genome shotgun (WGS) entry which is preliminary data.</text>
</comment>
<dbReference type="NCBIfam" id="TIGR00007">
    <property type="entry name" value="1-(5-phosphoribosyl)-5-[(5-phosphoribosylamino)methylideneamino]imidazole-4-carboxamide isomerase"/>
    <property type="match status" value="1"/>
</dbReference>
<dbReference type="FunFam" id="3.20.20.70:FF:000009">
    <property type="entry name" value="1-(5-phosphoribosyl)-5-[(5-phosphoribosylamino)methylideneamino] imidazole-4-carboxamide isomerase"/>
    <property type="match status" value="1"/>
</dbReference>
<evidence type="ECO:0000256" key="8">
    <source>
        <dbReference type="ARBA" id="ARBA00023235"/>
    </source>
</evidence>
<dbReference type="InterPro" id="IPR023016">
    <property type="entry name" value="HisA/PriA"/>
</dbReference>
<evidence type="ECO:0000256" key="6">
    <source>
        <dbReference type="ARBA" id="ARBA00022605"/>
    </source>
</evidence>
<feature type="active site" description="Proton donor" evidence="9">
    <location>
        <position position="130"/>
    </location>
</feature>
<dbReference type="Gene3D" id="3.20.20.70">
    <property type="entry name" value="Aldolase class I"/>
    <property type="match status" value="1"/>
</dbReference>
<dbReference type="PANTHER" id="PTHR43090:SF2">
    <property type="entry name" value="1-(5-PHOSPHORIBOSYL)-5-[(5-PHOSPHORIBOSYLAMINO)METHYLIDENEAMINO] IMIDAZOLE-4-CARBOXAMIDE ISOMERASE"/>
    <property type="match status" value="1"/>
</dbReference>
<dbReference type="HAMAP" id="MF_01014">
    <property type="entry name" value="HisA"/>
    <property type="match status" value="1"/>
</dbReference>
<dbReference type="GO" id="GO:0003949">
    <property type="term" value="F:1-(5-phosphoribosyl)-5-[(5-phosphoribosylamino)methylideneamino]imidazole-4-carboxamide isomerase activity"/>
    <property type="evidence" value="ECO:0007669"/>
    <property type="project" value="UniProtKB-UniRule"/>
</dbReference>
<protein>
    <recommendedName>
        <fullName evidence="9 11">1-(5-phosphoribosyl)-5-[(5-phosphoribosylamino)methylideneamino] imidazole-4-carboxamide isomerase</fullName>
        <ecNumber evidence="9 11">5.3.1.16</ecNumber>
    </recommendedName>
    <alternativeName>
        <fullName evidence="9">Phosphoribosylformimino-5-aminoimidazole carboxamide ribotide isomerase</fullName>
    </alternativeName>
</protein>
<keyword evidence="5 9" id="KW-0963">Cytoplasm</keyword>
<comment type="pathway">
    <text evidence="3 9 11">Amino-acid biosynthesis; L-histidine biosynthesis; L-histidine from 5-phospho-alpha-D-ribose 1-diphosphate: step 4/9.</text>
</comment>
<dbReference type="EMBL" id="BMJC01000001">
    <property type="protein sequence ID" value="GGA91209.1"/>
    <property type="molecule type" value="Genomic_DNA"/>
</dbReference>
<proteinExistence type="inferred from homology"/>
<keyword evidence="8 9" id="KW-0413">Isomerase</keyword>
<evidence type="ECO:0000256" key="11">
    <source>
        <dbReference type="RuleBase" id="RU003658"/>
    </source>
</evidence>
<dbReference type="GO" id="GO:0000105">
    <property type="term" value="P:L-histidine biosynthetic process"/>
    <property type="evidence" value="ECO:0007669"/>
    <property type="project" value="UniProtKB-UniRule"/>
</dbReference>
<comment type="similarity">
    <text evidence="4 9 10">Belongs to the HisA/HisF family.</text>
</comment>
<keyword evidence="6 9" id="KW-0028">Amino-acid biosynthesis</keyword>
<keyword evidence="13" id="KW-1185">Reference proteome</keyword>
<comment type="catalytic activity">
    <reaction evidence="1 9 11">
        <text>1-(5-phospho-beta-D-ribosyl)-5-[(5-phospho-beta-D-ribosylamino)methylideneamino]imidazole-4-carboxamide = 5-[(5-phospho-1-deoxy-D-ribulos-1-ylimino)methylamino]-1-(5-phospho-beta-D-ribosyl)imidazole-4-carboxamide</text>
        <dbReference type="Rhea" id="RHEA:15469"/>
        <dbReference type="ChEBI" id="CHEBI:58435"/>
        <dbReference type="ChEBI" id="CHEBI:58525"/>
        <dbReference type="EC" id="5.3.1.16"/>
    </reaction>
</comment>
<dbReference type="InterPro" id="IPR013785">
    <property type="entry name" value="Aldolase_TIM"/>
</dbReference>
<comment type="subcellular location">
    <subcellularLocation>
        <location evidence="2 9 11">Cytoplasm</location>
    </subcellularLocation>
</comment>
<evidence type="ECO:0000313" key="13">
    <source>
        <dbReference type="Proteomes" id="UP000607559"/>
    </source>
</evidence>